<dbReference type="Gene3D" id="1.10.1740.10">
    <property type="match status" value="1"/>
</dbReference>
<name>A0A953HVC9_9BACT</name>
<evidence type="ECO:0000313" key="9">
    <source>
        <dbReference type="Proteomes" id="UP000753961"/>
    </source>
</evidence>
<dbReference type="SUPFAM" id="SSF88659">
    <property type="entry name" value="Sigma3 and sigma4 domains of RNA polymerase sigma factors"/>
    <property type="match status" value="1"/>
</dbReference>
<keyword evidence="4" id="KW-0238">DNA-binding</keyword>
<dbReference type="EMBL" id="JAHVHU010000009">
    <property type="protein sequence ID" value="MBY5958533.1"/>
    <property type="molecule type" value="Genomic_DNA"/>
</dbReference>
<dbReference type="InterPro" id="IPR036388">
    <property type="entry name" value="WH-like_DNA-bd_sf"/>
</dbReference>
<dbReference type="InterPro" id="IPR013324">
    <property type="entry name" value="RNA_pol_sigma_r3/r4-like"/>
</dbReference>
<organism evidence="8 9">
    <name type="scientific">Membranihabitans marinus</name>
    <dbReference type="NCBI Taxonomy" id="1227546"/>
    <lineage>
        <taxon>Bacteria</taxon>
        <taxon>Pseudomonadati</taxon>
        <taxon>Bacteroidota</taxon>
        <taxon>Saprospiria</taxon>
        <taxon>Saprospirales</taxon>
        <taxon>Saprospiraceae</taxon>
        <taxon>Membranihabitans</taxon>
    </lineage>
</organism>
<dbReference type="Gene3D" id="1.10.10.10">
    <property type="entry name" value="Winged helix-like DNA-binding domain superfamily/Winged helix DNA-binding domain"/>
    <property type="match status" value="1"/>
</dbReference>
<dbReference type="AlphaFoldDB" id="A0A953HVC9"/>
<comment type="caution">
    <text evidence="8">The sequence shown here is derived from an EMBL/GenBank/DDBJ whole genome shotgun (WGS) entry which is preliminary data.</text>
</comment>
<keyword evidence="2" id="KW-0805">Transcription regulation</keyword>
<dbReference type="SUPFAM" id="SSF88946">
    <property type="entry name" value="Sigma2 domain of RNA polymerase sigma factors"/>
    <property type="match status" value="1"/>
</dbReference>
<evidence type="ECO:0000313" key="8">
    <source>
        <dbReference type="EMBL" id="MBY5958533.1"/>
    </source>
</evidence>
<dbReference type="Pfam" id="PF04542">
    <property type="entry name" value="Sigma70_r2"/>
    <property type="match status" value="1"/>
</dbReference>
<feature type="domain" description="RNA polymerase sigma factor 70 region 4 type 2" evidence="7">
    <location>
        <begin position="126"/>
        <end position="178"/>
    </location>
</feature>
<dbReference type="GO" id="GO:0006352">
    <property type="term" value="P:DNA-templated transcription initiation"/>
    <property type="evidence" value="ECO:0007669"/>
    <property type="project" value="InterPro"/>
</dbReference>
<dbReference type="InterPro" id="IPR014284">
    <property type="entry name" value="RNA_pol_sigma-70_dom"/>
</dbReference>
<evidence type="ECO:0000256" key="2">
    <source>
        <dbReference type="ARBA" id="ARBA00023015"/>
    </source>
</evidence>
<evidence type="ECO:0000259" key="7">
    <source>
        <dbReference type="Pfam" id="PF08281"/>
    </source>
</evidence>
<dbReference type="PANTHER" id="PTHR43133">
    <property type="entry name" value="RNA POLYMERASE ECF-TYPE SIGMA FACTO"/>
    <property type="match status" value="1"/>
</dbReference>
<evidence type="ECO:0000259" key="6">
    <source>
        <dbReference type="Pfam" id="PF04542"/>
    </source>
</evidence>
<dbReference type="Pfam" id="PF08281">
    <property type="entry name" value="Sigma70_r4_2"/>
    <property type="match status" value="1"/>
</dbReference>
<keyword evidence="3" id="KW-0731">Sigma factor</keyword>
<gene>
    <name evidence="8" type="ORF">KUV50_10345</name>
</gene>
<evidence type="ECO:0000256" key="1">
    <source>
        <dbReference type="ARBA" id="ARBA00010641"/>
    </source>
</evidence>
<feature type="domain" description="RNA polymerase sigma-70 region 2" evidence="6">
    <location>
        <begin position="30"/>
        <end position="97"/>
    </location>
</feature>
<evidence type="ECO:0000256" key="3">
    <source>
        <dbReference type="ARBA" id="ARBA00023082"/>
    </source>
</evidence>
<dbReference type="CDD" id="cd06171">
    <property type="entry name" value="Sigma70_r4"/>
    <property type="match status" value="1"/>
</dbReference>
<dbReference type="RefSeq" id="WP_222580072.1">
    <property type="nucleotide sequence ID" value="NZ_JAHVHU010000009.1"/>
</dbReference>
<evidence type="ECO:0000256" key="5">
    <source>
        <dbReference type="ARBA" id="ARBA00023163"/>
    </source>
</evidence>
<protein>
    <submittedName>
        <fullName evidence="8">RNA polymerase sigma factor</fullName>
    </submittedName>
</protein>
<keyword evidence="5" id="KW-0804">Transcription</keyword>
<evidence type="ECO:0000256" key="4">
    <source>
        <dbReference type="ARBA" id="ARBA00023125"/>
    </source>
</evidence>
<dbReference type="InterPro" id="IPR013249">
    <property type="entry name" value="RNA_pol_sigma70_r4_t2"/>
</dbReference>
<dbReference type="GO" id="GO:0003677">
    <property type="term" value="F:DNA binding"/>
    <property type="evidence" value="ECO:0007669"/>
    <property type="project" value="UniProtKB-KW"/>
</dbReference>
<dbReference type="NCBIfam" id="TIGR02937">
    <property type="entry name" value="sigma70-ECF"/>
    <property type="match status" value="1"/>
</dbReference>
<dbReference type="PANTHER" id="PTHR43133:SF8">
    <property type="entry name" value="RNA POLYMERASE SIGMA FACTOR HI_1459-RELATED"/>
    <property type="match status" value="1"/>
</dbReference>
<keyword evidence="9" id="KW-1185">Reference proteome</keyword>
<dbReference type="Proteomes" id="UP000753961">
    <property type="component" value="Unassembled WGS sequence"/>
</dbReference>
<dbReference type="GO" id="GO:0016987">
    <property type="term" value="F:sigma factor activity"/>
    <property type="evidence" value="ECO:0007669"/>
    <property type="project" value="UniProtKB-KW"/>
</dbReference>
<dbReference type="InterPro" id="IPR007627">
    <property type="entry name" value="RNA_pol_sigma70_r2"/>
</dbReference>
<accession>A0A953HVC9</accession>
<comment type="similarity">
    <text evidence="1">Belongs to the sigma-70 factor family. ECF subfamily.</text>
</comment>
<dbReference type="InterPro" id="IPR039425">
    <property type="entry name" value="RNA_pol_sigma-70-like"/>
</dbReference>
<reference evidence="8" key="1">
    <citation type="submission" date="2021-06" db="EMBL/GenBank/DDBJ databases">
        <title>44 bacteria genomes isolated from Dapeng, Shenzhen.</title>
        <authorList>
            <person name="Zheng W."/>
            <person name="Yu S."/>
            <person name="Huang Y."/>
        </authorList>
    </citation>
    <scope>NUCLEOTIDE SEQUENCE</scope>
    <source>
        <strain evidence="8">DP5N28-2</strain>
    </source>
</reference>
<proteinExistence type="inferred from homology"/>
<dbReference type="InterPro" id="IPR013325">
    <property type="entry name" value="RNA_pol_sigma_r2"/>
</dbReference>
<sequence length="187" mass="21631">MKPVDDHISGDIEAIIDGCRKNNRASQKILYDRYFEGLYAHSQSYRLTGQDVISLINETMLKVFQNIDTYQGKGAFESWIHMIHKNNILNHFRTSNRDKTDLIFDSETVSFWGEVNGKGHAPLDTEYIHRAMKSLPSQTREVLELYAVQGYRHTEIARKLNMSESNSKYHLGKARKLMAEKLKNNHG</sequence>